<name>A0A412PFM2_9FIRM</name>
<dbReference type="AlphaFoldDB" id="A0A412PFM2"/>
<dbReference type="RefSeq" id="WP_006525131.1">
    <property type="nucleotide sequence ID" value="NZ_CABJCF010000002.1"/>
</dbReference>
<feature type="transmembrane region" description="Helical" evidence="1">
    <location>
        <begin position="66"/>
        <end position="98"/>
    </location>
</feature>
<dbReference type="PIRSF" id="PIRSF027391">
    <property type="entry name" value="Hpre_diP_synt_I"/>
    <property type="match status" value="1"/>
</dbReference>
<dbReference type="Pfam" id="PF07456">
    <property type="entry name" value="Hpre_diP_synt_I"/>
    <property type="match status" value="1"/>
</dbReference>
<keyword evidence="1" id="KW-0472">Membrane</keyword>
<evidence type="ECO:0000256" key="1">
    <source>
        <dbReference type="SAM" id="Phobius"/>
    </source>
</evidence>
<dbReference type="InterPro" id="IPR014535">
    <property type="entry name" value="Hpre_diP_synt_I"/>
</dbReference>
<feature type="transmembrane region" description="Helical" evidence="1">
    <location>
        <begin position="136"/>
        <end position="159"/>
    </location>
</feature>
<keyword evidence="1" id="KW-0812">Transmembrane</keyword>
<dbReference type="InterPro" id="IPR010898">
    <property type="entry name" value="Hpre_diP_synth_I"/>
</dbReference>
<dbReference type="Gene3D" id="1.10.1760.20">
    <property type="match status" value="1"/>
</dbReference>
<reference evidence="2 3" key="1">
    <citation type="submission" date="2018-08" db="EMBL/GenBank/DDBJ databases">
        <title>A genome reference for cultivated species of the human gut microbiota.</title>
        <authorList>
            <person name="Zou Y."/>
            <person name="Xue W."/>
            <person name="Luo G."/>
        </authorList>
    </citation>
    <scope>NUCLEOTIDE SEQUENCE [LARGE SCALE GENOMIC DNA]</scope>
    <source>
        <strain evidence="2 3">AF18-46</strain>
    </source>
</reference>
<evidence type="ECO:0000313" key="3">
    <source>
        <dbReference type="Proteomes" id="UP000284731"/>
    </source>
</evidence>
<dbReference type="EMBL" id="QRWX01000002">
    <property type="protein sequence ID" value="RGT56423.1"/>
    <property type="molecule type" value="Genomic_DNA"/>
</dbReference>
<evidence type="ECO:0000313" key="2">
    <source>
        <dbReference type="EMBL" id="RGT56423.1"/>
    </source>
</evidence>
<feature type="transmembrane region" description="Helical" evidence="1">
    <location>
        <begin position="37"/>
        <end position="54"/>
    </location>
</feature>
<accession>A0A412PFM2</accession>
<comment type="caution">
    <text evidence="2">The sequence shown here is derived from an EMBL/GenBank/DDBJ whole genome shotgun (WGS) entry which is preliminary data.</text>
</comment>
<protein>
    <submittedName>
        <fullName evidence="2">Gx transporter family protein</fullName>
    </submittedName>
</protein>
<keyword evidence="1" id="KW-1133">Transmembrane helix</keyword>
<proteinExistence type="predicted"/>
<dbReference type="Proteomes" id="UP000284731">
    <property type="component" value="Unassembled WGS sequence"/>
</dbReference>
<gene>
    <name evidence="2" type="ORF">DWX20_06360</name>
</gene>
<organism evidence="2 3">
    <name type="scientific">Solobacterium moorei</name>
    <dbReference type="NCBI Taxonomy" id="102148"/>
    <lineage>
        <taxon>Bacteria</taxon>
        <taxon>Bacillati</taxon>
        <taxon>Bacillota</taxon>
        <taxon>Erysipelotrichia</taxon>
        <taxon>Erysipelotrichales</taxon>
        <taxon>Erysipelotrichaceae</taxon>
        <taxon>Solobacterium</taxon>
    </lineage>
</organism>
<sequence>MSIAKTKRFTVLALLAAIAITLNILETTMIPPLMGVFRIGLANIMALVALRMLGIKEMLIVNAMRVLIGNLLTGTIFGSVFWISFSGVVLSSLILILMDLLKSSLMFTSVMSSIGHSLGQVLVVTFFYMQPAFIVVLPYFLLLSIPTGLLTGFVATIAIQRVKPLRKQD</sequence>